<gene>
    <name evidence="1" type="ORF">BscR1v2_015370</name>
</gene>
<protein>
    <submittedName>
        <fullName evidence="1">Uncharacterized protein</fullName>
    </submittedName>
</protein>
<accession>A0A1S6XSD8</accession>
<dbReference type="Proteomes" id="UP000190811">
    <property type="component" value="Chromosome"/>
</dbReference>
<sequence>MFVFDKALFTRDHLGVKFKGGVLMRGLCFPLL</sequence>
<reference evidence="2" key="1">
    <citation type="journal article" date="2017" name="Genome Biol. Evol.">
        <title>Evolutionary Dynamics of Pathoadaptation Revealed by Three Independent Acquisitions of the VirB/D4 Type IV Secretion System in Bartonella.</title>
        <authorList>
            <person name="Harms A."/>
            <person name="Segers F.H."/>
            <person name="Quebatte M."/>
            <person name="Mistl C."/>
            <person name="Manfredi P."/>
            <person name="Korner J."/>
            <person name="Chomel B.B."/>
            <person name="Kosoy M."/>
            <person name="Maruyama S."/>
            <person name="Engel P."/>
            <person name="Dehio C."/>
        </authorList>
    </citation>
    <scope>NUCLEOTIDE SEQUENCE [LARGE SCALE GENOMIC DNA]</scope>
    <source>
        <strain evidence="2">R1</strain>
    </source>
</reference>
<evidence type="ECO:0000313" key="1">
    <source>
        <dbReference type="EMBL" id="AQX31442.1"/>
    </source>
</evidence>
<dbReference type="AlphaFoldDB" id="A0A1S6XSD8"/>
<evidence type="ECO:0000313" key="2">
    <source>
        <dbReference type="Proteomes" id="UP000190811"/>
    </source>
</evidence>
<proteinExistence type="predicted"/>
<name>A0A1S6XSD8_BARSR</name>
<dbReference type="STRING" id="687861.BscR1v2_015370"/>
<dbReference type="EMBL" id="CP019789">
    <property type="protein sequence ID" value="AQX31442.1"/>
    <property type="molecule type" value="Genomic_DNA"/>
</dbReference>
<organism evidence="1 2">
    <name type="scientific">Bartonella schoenbuchensis (strain DSM 13525 / NCTC 13165 / R1)</name>
    <dbReference type="NCBI Taxonomy" id="687861"/>
    <lineage>
        <taxon>Bacteria</taxon>
        <taxon>Pseudomonadati</taxon>
        <taxon>Pseudomonadota</taxon>
        <taxon>Alphaproteobacteria</taxon>
        <taxon>Hyphomicrobiales</taxon>
        <taxon>Bartonellaceae</taxon>
        <taxon>Bartonella</taxon>
    </lineage>
</organism>